<sequence>MLFMDKYFWKAVFLLLRYSQRTKLKESQTKKAVKKQKNNSEDSETVKKKIFFLFPFPLSAVSFFGFPFFFSCPLFYTSFEEVYTYYLLFFIYIIYVSFIFAFIFSLCACVF</sequence>
<proteinExistence type="predicted"/>
<name>S9TI79_9TRYP</name>
<dbReference type="Proteomes" id="UP000015354">
    <property type="component" value="Unassembled WGS sequence"/>
</dbReference>
<comment type="caution">
    <text evidence="2">The sequence shown here is derived from an EMBL/GenBank/DDBJ whole genome shotgun (WGS) entry which is preliminary data.</text>
</comment>
<dbReference type="EMBL" id="ATMH01011035">
    <property type="protein sequence ID" value="EPY16569.1"/>
    <property type="molecule type" value="Genomic_DNA"/>
</dbReference>
<evidence type="ECO:0000256" key="1">
    <source>
        <dbReference type="SAM" id="Phobius"/>
    </source>
</evidence>
<gene>
    <name evidence="2" type="ORF">STCU_11134</name>
</gene>
<keyword evidence="1" id="KW-0472">Membrane</keyword>
<protein>
    <submittedName>
        <fullName evidence="2">Uncharacterized protein</fullName>
    </submittedName>
</protein>
<organism evidence="2 3">
    <name type="scientific">Strigomonas culicis</name>
    <dbReference type="NCBI Taxonomy" id="28005"/>
    <lineage>
        <taxon>Eukaryota</taxon>
        <taxon>Discoba</taxon>
        <taxon>Euglenozoa</taxon>
        <taxon>Kinetoplastea</taxon>
        <taxon>Metakinetoplastina</taxon>
        <taxon>Trypanosomatida</taxon>
        <taxon>Trypanosomatidae</taxon>
        <taxon>Strigomonadinae</taxon>
        <taxon>Strigomonas</taxon>
    </lineage>
</organism>
<accession>S9TI79</accession>
<feature type="transmembrane region" description="Helical" evidence="1">
    <location>
        <begin position="50"/>
        <end position="76"/>
    </location>
</feature>
<evidence type="ECO:0000313" key="3">
    <source>
        <dbReference type="Proteomes" id="UP000015354"/>
    </source>
</evidence>
<evidence type="ECO:0000313" key="2">
    <source>
        <dbReference type="EMBL" id="EPY16569.1"/>
    </source>
</evidence>
<keyword evidence="1" id="KW-1133">Transmembrane helix</keyword>
<reference evidence="2 3" key="1">
    <citation type="journal article" date="2013" name="PLoS ONE">
        <title>Predicting the Proteins of Angomonas deanei, Strigomonas culicis and Their Respective Endosymbionts Reveals New Aspects of the Trypanosomatidae Family.</title>
        <authorList>
            <person name="Motta M.C."/>
            <person name="Martins A.C."/>
            <person name="de Souza S.S."/>
            <person name="Catta-Preta C.M."/>
            <person name="Silva R."/>
            <person name="Klein C.C."/>
            <person name="de Almeida L.G."/>
            <person name="de Lima Cunha O."/>
            <person name="Ciapina L.P."/>
            <person name="Brocchi M."/>
            <person name="Colabardini A.C."/>
            <person name="de Araujo Lima B."/>
            <person name="Machado C.R."/>
            <person name="de Almeida Soares C.M."/>
            <person name="Probst C.M."/>
            <person name="de Menezes C.B."/>
            <person name="Thompson C.E."/>
            <person name="Bartholomeu D.C."/>
            <person name="Gradia D.F."/>
            <person name="Pavoni D.P."/>
            <person name="Grisard E.C."/>
            <person name="Fantinatti-Garboggini F."/>
            <person name="Marchini F.K."/>
            <person name="Rodrigues-Luiz G.F."/>
            <person name="Wagner G."/>
            <person name="Goldman G.H."/>
            <person name="Fietto J.L."/>
            <person name="Elias M.C."/>
            <person name="Goldman M.H."/>
            <person name="Sagot M.F."/>
            <person name="Pereira M."/>
            <person name="Stoco P.H."/>
            <person name="de Mendonca-Neto R.P."/>
            <person name="Teixeira S.M."/>
            <person name="Maciel T.E."/>
            <person name="de Oliveira Mendes T.A."/>
            <person name="Urmenyi T.P."/>
            <person name="de Souza W."/>
            <person name="Schenkman S."/>
            <person name="de Vasconcelos A.T."/>
        </authorList>
    </citation>
    <scope>NUCLEOTIDE SEQUENCE [LARGE SCALE GENOMIC DNA]</scope>
</reference>
<dbReference type="AlphaFoldDB" id="S9TI79"/>
<feature type="transmembrane region" description="Helical" evidence="1">
    <location>
        <begin position="82"/>
        <end position="110"/>
    </location>
</feature>
<keyword evidence="1" id="KW-0812">Transmembrane</keyword>
<keyword evidence="3" id="KW-1185">Reference proteome</keyword>